<dbReference type="CDD" id="cd00075">
    <property type="entry name" value="HATPase"/>
    <property type="match status" value="1"/>
</dbReference>
<dbReference type="SMART" id="SM00387">
    <property type="entry name" value="HATPase_c"/>
    <property type="match status" value="1"/>
</dbReference>
<dbReference type="Pfam" id="PF02518">
    <property type="entry name" value="HATPase_c"/>
    <property type="match status" value="1"/>
</dbReference>
<dbReference type="InterPro" id="IPR035965">
    <property type="entry name" value="PAS-like_dom_sf"/>
</dbReference>
<name>A0A974NJ02_PERPY</name>
<dbReference type="CDD" id="cd00082">
    <property type="entry name" value="HisKA"/>
    <property type="match status" value="1"/>
</dbReference>
<dbReference type="PANTHER" id="PTHR43065">
    <property type="entry name" value="SENSOR HISTIDINE KINASE"/>
    <property type="match status" value="1"/>
</dbReference>
<dbReference type="InterPro" id="IPR036890">
    <property type="entry name" value="HATPase_C_sf"/>
</dbReference>
<dbReference type="Pfam" id="PF13426">
    <property type="entry name" value="PAS_9"/>
    <property type="match status" value="1"/>
</dbReference>
<proteinExistence type="predicted"/>
<dbReference type="GO" id="GO:0005524">
    <property type="term" value="F:ATP binding"/>
    <property type="evidence" value="ECO:0007669"/>
    <property type="project" value="UniProtKB-KW"/>
</dbReference>
<dbReference type="RefSeq" id="WP_040376746.1">
    <property type="nucleotide sequence ID" value="NZ_CP068053.1"/>
</dbReference>
<keyword evidence="5" id="KW-0547">Nucleotide-binding</keyword>
<dbReference type="Gene3D" id="1.10.287.130">
    <property type="match status" value="1"/>
</dbReference>
<dbReference type="InterPro" id="IPR004358">
    <property type="entry name" value="Sig_transdc_His_kin-like_C"/>
</dbReference>
<evidence type="ECO:0000256" key="2">
    <source>
        <dbReference type="ARBA" id="ARBA00012438"/>
    </source>
</evidence>
<evidence type="ECO:0000256" key="5">
    <source>
        <dbReference type="ARBA" id="ARBA00022741"/>
    </source>
</evidence>
<evidence type="ECO:0000256" key="7">
    <source>
        <dbReference type="ARBA" id="ARBA00022840"/>
    </source>
</evidence>
<dbReference type="KEGG" id="ppsr:I6J18_13260"/>
<evidence type="ECO:0000313" key="11">
    <source>
        <dbReference type="EMBL" id="QQS98684.1"/>
    </source>
</evidence>
<dbReference type="InterPro" id="IPR005467">
    <property type="entry name" value="His_kinase_dom"/>
</dbReference>
<keyword evidence="3" id="KW-0597">Phosphoprotein</keyword>
<dbReference type="Pfam" id="PF00512">
    <property type="entry name" value="HisKA"/>
    <property type="match status" value="1"/>
</dbReference>
<accession>A0A974NJ02</accession>
<dbReference type="PANTHER" id="PTHR43065:SF34">
    <property type="entry name" value="SPORULATION KINASE A"/>
    <property type="match status" value="1"/>
</dbReference>
<organism evidence="11 12">
    <name type="scientific">Peribacillus psychrosaccharolyticus</name>
    <name type="common">Bacillus psychrosaccharolyticus</name>
    <dbReference type="NCBI Taxonomy" id="1407"/>
    <lineage>
        <taxon>Bacteria</taxon>
        <taxon>Bacillati</taxon>
        <taxon>Bacillota</taxon>
        <taxon>Bacilli</taxon>
        <taxon>Bacillales</taxon>
        <taxon>Bacillaceae</taxon>
        <taxon>Peribacillus</taxon>
    </lineage>
</organism>
<dbReference type="Proteomes" id="UP000595254">
    <property type="component" value="Chromosome"/>
</dbReference>
<evidence type="ECO:0000313" key="12">
    <source>
        <dbReference type="Proteomes" id="UP000595254"/>
    </source>
</evidence>
<feature type="domain" description="Histidine kinase" evidence="9">
    <location>
        <begin position="302"/>
        <end position="505"/>
    </location>
</feature>
<dbReference type="EMBL" id="CP068053">
    <property type="protein sequence ID" value="QQS98684.1"/>
    <property type="molecule type" value="Genomic_DNA"/>
</dbReference>
<dbReference type="InterPro" id="IPR000014">
    <property type="entry name" value="PAS"/>
</dbReference>
<evidence type="ECO:0000256" key="6">
    <source>
        <dbReference type="ARBA" id="ARBA00022777"/>
    </source>
</evidence>
<dbReference type="SMART" id="SM00388">
    <property type="entry name" value="HisKA"/>
    <property type="match status" value="1"/>
</dbReference>
<dbReference type="InterPro" id="IPR003594">
    <property type="entry name" value="HATPase_dom"/>
</dbReference>
<dbReference type="SMART" id="SM00086">
    <property type="entry name" value="PAC"/>
    <property type="match status" value="1"/>
</dbReference>
<dbReference type="GO" id="GO:0000155">
    <property type="term" value="F:phosphorelay sensor kinase activity"/>
    <property type="evidence" value="ECO:0007669"/>
    <property type="project" value="InterPro"/>
</dbReference>
<keyword evidence="6" id="KW-0418">Kinase</keyword>
<dbReference type="NCBIfam" id="TIGR00229">
    <property type="entry name" value="sensory_box"/>
    <property type="match status" value="1"/>
</dbReference>
<evidence type="ECO:0000256" key="3">
    <source>
        <dbReference type="ARBA" id="ARBA00022553"/>
    </source>
</evidence>
<dbReference type="InterPro" id="IPR003661">
    <property type="entry name" value="HisK_dim/P_dom"/>
</dbReference>
<protein>
    <recommendedName>
        <fullName evidence="2">histidine kinase</fullName>
        <ecNumber evidence="2">2.7.13.3</ecNumber>
    </recommendedName>
</protein>
<dbReference type="InterPro" id="IPR001610">
    <property type="entry name" value="PAC"/>
</dbReference>
<dbReference type="CDD" id="cd00130">
    <property type="entry name" value="PAS"/>
    <property type="match status" value="1"/>
</dbReference>
<evidence type="ECO:0000256" key="4">
    <source>
        <dbReference type="ARBA" id="ARBA00022679"/>
    </source>
</evidence>
<keyword evidence="12" id="KW-1185">Reference proteome</keyword>
<dbReference type="Gene3D" id="3.30.565.10">
    <property type="entry name" value="Histidine kinase-like ATPase, C-terminal domain"/>
    <property type="match status" value="1"/>
</dbReference>
<evidence type="ECO:0000259" key="9">
    <source>
        <dbReference type="PROSITE" id="PS50109"/>
    </source>
</evidence>
<dbReference type="PROSITE" id="PS50109">
    <property type="entry name" value="HIS_KIN"/>
    <property type="match status" value="1"/>
</dbReference>
<comment type="catalytic activity">
    <reaction evidence="1">
        <text>ATP + protein L-histidine = ADP + protein N-phospho-L-histidine.</text>
        <dbReference type="EC" id="2.7.13.3"/>
    </reaction>
</comment>
<dbReference type="PROSITE" id="PS50113">
    <property type="entry name" value="PAC"/>
    <property type="match status" value="1"/>
</dbReference>
<keyword evidence="8" id="KW-0902">Two-component regulatory system</keyword>
<dbReference type="PRINTS" id="PR00344">
    <property type="entry name" value="BCTRLSENSOR"/>
</dbReference>
<dbReference type="InterPro" id="IPR036097">
    <property type="entry name" value="HisK_dim/P_sf"/>
</dbReference>
<dbReference type="SUPFAM" id="SSF55874">
    <property type="entry name" value="ATPase domain of HSP90 chaperone/DNA topoisomerase II/histidine kinase"/>
    <property type="match status" value="1"/>
</dbReference>
<keyword evidence="7" id="KW-0067">ATP-binding</keyword>
<evidence type="ECO:0000256" key="1">
    <source>
        <dbReference type="ARBA" id="ARBA00000085"/>
    </source>
</evidence>
<keyword evidence="4" id="KW-0808">Transferase</keyword>
<evidence type="ECO:0000259" key="10">
    <source>
        <dbReference type="PROSITE" id="PS50113"/>
    </source>
</evidence>
<dbReference type="SUPFAM" id="SSF55785">
    <property type="entry name" value="PYP-like sensor domain (PAS domain)"/>
    <property type="match status" value="1"/>
</dbReference>
<dbReference type="AlphaFoldDB" id="A0A974NJ02"/>
<evidence type="ECO:0000256" key="8">
    <source>
        <dbReference type="ARBA" id="ARBA00023012"/>
    </source>
</evidence>
<dbReference type="Gene3D" id="3.30.450.20">
    <property type="entry name" value="PAS domain"/>
    <property type="match status" value="1"/>
</dbReference>
<sequence length="505" mass="57537">MNDQLEYIGKKIQEKSTELAWRTCEFSKADHVYSLNYTRSESIHSMQTRTFYLLGSYLVSCDEDTKKTLLSFADIFAQKAIIRLSTLDQVMRFVYLSRTIIFDFLEEELKQGLIQTDTVFQTMKIIDPICLSISNTFINHYNDKLSSTKFALDESNEDLRITLKELTELKNALNEATIFSICDLHHQFTYVNDKFCTASQYSKEELLGQPHSILDSAFHPSFFFEQIDKILLNGHVWKGEVLKQAKDGSHYWVDTTIVPLLDQSGTPYQFISIQYDITEKKRAEEMLQKTEKLSMVGELAAGIAHEIRNPLTTIKGFVQLMGESKQEDYFTETILGEIERINFIVNEFMVFAKPHDVLFSECNLSVLLQDLISFLKPEALLKNVTISQHLPKEHVTISGEKHQLKQVFLNLIKNAIEALPNGGNVTLTMETTREEVIISIIDNGIGLSSDQLQRIGEPFFTTKASGNGLGLMVSYKIIQNHSGHITVKSEPNKGTTFSVKFSRVT</sequence>
<dbReference type="EC" id="2.7.13.3" evidence="2"/>
<reference evidence="11 12" key="1">
    <citation type="submission" date="2021-01" db="EMBL/GenBank/DDBJ databases">
        <title>FDA dAtabase for Regulatory Grade micrObial Sequences (FDA-ARGOS): Supporting development and validation of Infectious Disease Dx tests.</title>
        <authorList>
            <person name="Nelson B."/>
            <person name="Plummer A."/>
            <person name="Tallon L."/>
            <person name="Sadzewicz L."/>
            <person name="Zhao X."/>
            <person name="Boylan J."/>
            <person name="Ott S."/>
            <person name="Bowen H."/>
            <person name="Vavikolanu K."/>
            <person name="Mehta A."/>
            <person name="Aluvathingal J."/>
            <person name="Nadendla S."/>
            <person name="Myers T."/>
            <person name="Yan Y."/>
            <person name="Sichtig H."/>
        </authorList>
    </citation>
    <scope>NUCLEOTIDE SEQUENCE [LARGE SCALE GENOMIC DNA]</scope>
    <source>
        <strain evidence="11 12">FDAARGOS_1161</strain>
    </source>
</reference>
<dbReference type="InterPro" id="IPR000700">
    <property type="entry name" value="PAS-assoc_C"/>
</dbReference>
<feature type="domain" description="PAC" evidence="10">
    <location>
        <begin position="235"/>
        <end position="289"/>
    </location>
</feature>
<gene>
    <name evidence="11" type="ORF">I6J18_13260</name>
</gene>
<dbReference type="SUPFAM" id="SSF47384">
    <property type="entry name" value="Homodimeric domain of signal transducing histidine kinase"/>
    <property type="match status" value="1"/>
</dbReference>